<dbReference type="EMBL" id="JYDP01000031">
    <property type="protein sequence ID" value="KRZ13543.1"/>
    <property type="molecule type" value="Genomic_DNA"/>
</dbReference>
<evidence type="ECO:0000313" key="1">
    <source>
        <dbReference type="EMBL" id="KRZ13543.1"/>
    </source>
</evidence>
<evidence type="ECO:0000313" key="2">
    <source>
        <dbReference type="Proteomes" id="UP000055024"/>
    </source>
</evidence>
<accession>A0A0V1HTQ8</accession>
<keyword evidence="2" id="KW-1185">Reference proteome</keyword>
<proteinExistence type="predicted"/>
<dbReference type="OrthoDB" id="5941165at2759"/>
<organism evidence="1 2">
    <name type="scientific">Trichinella zimbabwensis</name>
    <dbReference type="NCBI Taxonomy" id="268475"/>
    <lineage>
        <taxon>Eukaryota</taxon>
        <taxon>Metazoa</taxon>
        <taxon>Ecdysozoa</taxon>
        <taxon>Nematoda</taxon>
        <taxon>Enoplea</taxon>
        <taxon>Dorylaimia</taxon>
        <taxon>Trichinellida</taxon>
        <taxon>Trichinellidae</taxon>
        <taxon>Trichinella</taxon>
    </lineage>
</organism>
<sequence length="97" mass="10929">MNNTPAVEGYKLSDTHTQTIDRLLTDNLAQNGRQVTDVPHDGTVQVLDVDSRRDNCCIASVPVTNQWAIASLFLVVQRSWDVLMAINRSHHPDRQTF</sequence>
<reference evidence="1 2" key="1">
    <citation type="submission" date="2015-01" db="EMBL/GenBank/DDBJ databases">
        <title>Evolution of Trichinella species and genotypes.</title>
        <authorList>
            <person name="Korhonen P.K."/>
            <person name="Edoardo P."/>
            <person name="Giuseppe L.R."/>
            <person name="Gasser R.B."/>
        </authorList>
    </citation>
    <scope>NUCLEOTIDE SEQUENCE [LARGE SCALE GENOMIC DNA]</scope>
    <source>
        <strain evidence="1">ISS1029</strain>
    </source>
</reference>
<name>A0A0V1HTQ8_9BILA</name>
<comment type="caution">
    <text evidence="1">The sequence shown here is derived from an EMBL/GenBank/DDBJ whole genome shotgun (WGS) entry which is preliminary data.</text>
</comment>
<dbReference type="Proteomes" id="UP000055024">
    <property type="component" value="Unassembled WGS sequence"/>
</dbReference>
<gene>
    <name evidence="1" type="ORF">T11_7662</name>
</gene>
<dbReference type="AlphaFoldDB" id="A0A0V1HTQ8"/>
<protein>
    <submittedName>
        <fullName evidence="1">Uncharacterized protein</fullName>
    </submittedName>
</protein>